<sequence length="627" mass="69160">MELLGDICTQFPDAYDERVENERLKMTGGGNTNSAVPGAVVPDGGWGWIIVFASLMIHFIMDGITYSLGEVFLRPMMDNLNKTRGPVSTIFGILPAITLATGPIATIFTNTYGCRIITIVGACLAATGFLASYFWANLWYYYLTIGIIGGLGFGLIYLPAIVSVGFYFERKRSFAMGIAVCGSGLGTLVFPAIMPYVINAPLWFDYEGALLLEAAIIFSCVIFGALMIPLPQEPSEIRRMAQKARSQAKRQALKTATATSQNDEQQNQLLPTNKQSDIPLQEVSIAPRESSAVVPLEQEYQTDDKRRVSLSDLKKDDANINNRTEKTHSGSVENVSKIVATDVPVVVSRKDSIYQGSLHNIPLYNEDTDEYHRQMIKTNETIKKAEKKSLLAKIAEQIDLSLLKDAAFALFAVSNFLTSLGFNVPYNFANDLAADAKVIEHKRHWIIMSIGVANCFGRVIIGYLADRSWVNRLILYNTTLIIAGIATMFAPFCNSLVQTHMIYAGLFGFFSGGYVGLTSIIIVDLVGVDKLSDAFGVLLLFQGVAVAIGTPIVGTMRDAFSGFDRPYLWPYLIFGGSILLSGLILFAIPILRRRKERRQQPTKHQLEMGVLSFSKQNLSVPEQQQQL</sequence>
<feature type="transmembrane region" description="Helical" evidence="3">
    <location>
        <begin position="141"/>
        <end position="167"/>
    </location>
</feature>
<feature type="transmembrane region" description="Helical" evidence="3">
    <location>
        <begin position="502"/>
        <end position="523"/>
    </location>
</feature>
<feature type="transmembrane region" description="Helical" evidence="3">
    <location>
        <begin position="406"/>
        <end position="424"/>
    </location>
</feature>
<feature type="compositionally biased region" description="Polar residues" evidence="2">
    <location>
        <begin position="256"/>
        <end position="274"/>
    </location>
</feature>
<feature type="domain" description="Major facilitator superfamily (MFS) profile" evidence="4">
    <location>
        <begin position="407"/>
        <end position="627"/>
    </location>
</feature>
<dbReference type="InterPro" id="IPR050327">
    <property type="entry name" value="Proton-linked_MCT"/>
</dbReference>
<feature type="compositionally biased region" description="Basic and acidic residues" evidence="2">
    <location>
        <begin position="302"/>
        <end position="328"/>
    </location>
</feature>
<dbReference type="InterPro" id="IPR036259">
    <property type="entry name" value="MFS_trans_sf"/>
</dbReference>
<feature type="transmembrane region" description="Helical" evidence="3">
    <location>
        <begin position="174"/>
        <end position="198"/>
    </location>
</feature>
<organism evidence="5 6">
    <name type="scientific">Rotaria sordida</name>
    <dbReference type="NCBI Taxonomy" id="392033"/>
    <lineage>
        <taxon>Eukaryota</taxon>
        <taxon>Metazoa</taxon>
        <taxon>Spiralia</taxon>
        <taxon>Gnathifera</taxon>
        <taxon>Rotifera</taxon>
        <taxon>Eurotatoria</taxon>
        <taxon>Bdelloidea</taxon>
        <taxon>Philodinida</taxon>
        <taxon>Philodinidae</taxon>
        <taxon>Rotaria</taxon>
    </lineage>
</organism>
<dbReference type="InterPro" id="IPR011701">
    <property type="entry name" value="MFS"/>
</dbReference>
<dbReference type="GO" id="GO:0016020">
    <property type="term" value="C:membrane"/>
    <property type="evidence" value="ECO:0007669"/>
    <property type="project" value="UniProtKB-SubCell"/>
</dbReference>
<dbReference type="PANTHER" id="PTHR11360">
    <property type="entry name" value="MONOCARBOXYLATE TRANSPORTER"/>
    <property type="match status" value="1"/>
</dbReference>
<comment type="caution">
    <text evidence="5">The sequence shown here is derived from an EMBL/GenBank/DDBJ whole genome shotgun (WGS) entry which is preliminary data.</text>
</comment>
<feature type="transmembrane region" description="Helical" evidence="3">
    <location>
        <begin position="89"/>
        <end position="109"/>
    </location>
</feature>
<dbReference type="PROSITE" id="PS50850">
    <property type="entry name" value="MFS"/>
    <property type="match status" value="1"/>
</dbReference>
<evidence type="ECO:0000259" key="4">
    <source>
        <dbReference type="PROSITE" id="PS50850"/>
    </source>
</evidence>
<keyword evidence="3" id="KW-1133">Transmembrane helix</keyword>
<protein>
    <recommendedName>
        <fullName evidence="4">Major facilitator superfamily (MFS) profile domain-containing protein</fullName>
    </recommendedName>
</protein>
<dbReference type="EMBL" id="CAJNOL010000189">
    <property type="protein sequence ID" value="CAF0919397.1"/>
    <property type="molecule type" value="Genomic_DNA"/>
</dbReference>
<gene>
    <name evidence="5" type="ORF">JXQ802_LOCUS10050</name>
</gene>
<evidence type="ECO:0000256" key="1">
    <source>
        <dbReference type="ARBA" id="ARBA00004141"/>
    </source>
</evidence>
<dbReference type="PANTHER" id="PTHR11360:SF284">
    <property type="entry name" value="EG:103B4.3 PROTEIN-RELATED"/>
    <property type="match status" value="1"/>
</dbReference>
<dbReference type="SUPFAM" id="SSF103473">
    <property type="entry name" value="MFS general substrate transporter"/>
    <property type="match status" value="1"/>
</dbReference>
<dbReference type="Gene3D" id="1.20.1250.20">
    <property type="entry name" value="MFS general substrate transporter like domains"/>
    <property type="match status" value="2"/>
</dbReference>
<feature type="region of interest" description="Disordered" evidence="2">
    <location>
        <begin position="289"/>
        <end position="330"/>
    </location>
</feature>
<dbReference type="Pfam" id="PF07690">
    <property type="entry name" value="MFS_1"/>
    <property type="match status" value="2"/>
</dbReference>
<dbReference type="CDD" id="cd17352">
    <property type="entry name" value="MFS_MCT_SLC16"/>
    <property type="match status" value="1"/>
</dbReference>
<dbReference type="AlphaFoldDB" id="A0A814ATB7"/>
<name>A0A814ATB7_9BILA</name>
<keyword evidence="6" id="KW-1185">Reference proteome</keyword>
<dbReference type="Proteomes" id="UP000663870">
    <property type="component" value="Unassembled WGS sequence"/>
</dbReference>
<proteinExistence type="predicted"/>
<accession>A0A814ATB7</accession>
<evidence type="ECO:0000256" key="2">
    <source>
        <dbReference type="SAM" id="MobiDB-lite"/>
    </source>
</evidence>
<feature type="transmembrane region" description="Helical" evidence="3">
    <location>
        <begin position="568"/>
        <end position="591"/>
    </location>
</feature>
<keyword evidence="3" id="KW-0812">Transmembrane</keyword>
<feature type="transmembrane region" description="Helical" evidence="3">
    <location>
        <begin position="116"/>
        <end position="135"/>
    </location>
</feature>
<feature type="transmembrane region" description="Helical" evidence="3">
    <location>
        <begin position="46"/>
        <end position="69"/>
    </location>
</feature>
<feature type="transmembrane region" description="Helical" evidence="3">
    <location>
        <begin position="444"/>
        <end position="461"/>
    </location>
</feature>
<comment type="subcellular location">
    <subcellularLocation>
        <location evidence="1">Membrane</location>
        <topology evidence="1">Multi-pass membrane protein</topology>
    </subcellularLocation>
</comment>
<evidence type="ECO:0000313" key="6">
    <source>
        <dbReference type="Proteomes" id="UP000663870"/>
    </source>
</evidence>
<reference evidence="5" key="1">
    <citation type="submission" date="2021-02" db="EMBL/GenBank/DDBJ databases">
        <authorList>
            <person name="Nowell W R."/>
        </authorList>
    </citation>
    <scope>NUCLEOTIDE SEQUENCE</scope>
</reference>
<dbReference type="GO" id="GO:0008028">
    <property type="term" value="F:monocarboxylic acid transmembrane transporter activity"/>
    <property type="evidence" value="ECO:0007669"/>
    <property type="project" value="TreeGrafter"/>
</dbReference>
<feature type="transmembrane region" description="Helical" evidence="3">
    <location>
        <begin position="535"/>
        <end position="556"/>
    </location>
</feature>
<keyword evidence="3" id="KW-0472">Membrane</keyword>
<evidence type="ECO:0000313" key="5">
    <source>
        <dbReference type="EMBL" id="CAF0919397.1"/>
    </source>
</evidence>
<feature type="region of interest" description="Disordered" evidence="2">
    <location>
        <begin position="248"/>
        <end position="274"/>
    </location>
</feature>
<feature type="transmembrane region" description="Helical" evidence="3">
    <location>
        <begin position="210"/>
        <end position="230"/>
    </location>
</feature>
<feature type="transmembrane region" description="Helical" evidence="3">
    <location>
        <begin position="473"/>
        <end position="490"/>
    </location>
</feature>
<dbReference type="InterPro" id="IPR020846">
    <property type="entry name" value="MFS_dom"/>
</dbReference>
<evidence type="ECO:0000256" key="3">
    <source>
        <dbReference type="SAM" id="Phobius"/>
    </source>
</evidence>